<dbReference type="EMBL" id="CAJEWN010000008">
    <property type="protein sequence ID" value="CAD2129342.1"/>
    <property type="molecule type" value="Genomic_DNA"/>
</dbReference>
<evidence type="ECO:0000313" key="2">
    <source>
        <dbReference type="Proteomes" id="UP000580250"/>
    </source>
</evidence>
<proteinExistence type="predicted"/>
<accession>A0A6V7TNR5</accession>
<gene>
    <name evidence="1" type="ORF">MENT_LOCUS2562</name>
</gene>
<sequence length="84" mass="9961">MECEINTRHQKYQLRTIRIVKIRTRKFLSKSSSRVTIITRVLLGYDRDRLGRSSKNLDCYLEESQLLITENLRSMLCPQKSAKE</sequence>
<comment type="caution">
    <text evidence="1">The sequence shown here is derived from an EMBL/GenBank/DDBJ whole genome shotgun (WGS) entry which is preliminary data.</text>
</comment>
<organism evidence="1 2">
    <name type="scientific">Meloidogyne enterolobii</name>
    <name type="common">Root-knot nematode worm</name>
    <name type="synonym">Meloidogyne mayaguensis</name>
    <dbReference type="NCBI Taxonomy" id="390850"/>
    <lineage>
        <taxon>Eukaryota</taxon>
        <taxon>Metazoa</taxon>
        <taxon>Ecdysozoa</taxon>
        <taxon>Nematoda</taxon>
        <taxon>Chromadorea</taxon>
        <taxon>Rhabditida</taxon>
        <taxon>Tylenchina</taxon>
        <taxon>Tylenchomorpha</taxon>
        <taxon>Tylenchoidea</taxon>
        <taxon>Meloidogynidae</taxon>
        <taxon>Meloidogyninae</taxon>
        <taxon>Meloidogyne</taxon>
    </lineage>
</organism>
<dbReference type="AlphaFoldDB" id="A0A6V7TNR5"/>
<evidence type="ECO:0000313" key="1">
    <source>
        <dbReference type="EMBL" id="CAD2129342.1"/>
    </source>
</evidence>
<name>A0A6V7TNR5_MELEN</name>
<reference evidence="1 2" key="1">
    <citation type="submission" date="2020-08" db="EMBL/GenBank/DDBJ databases">
        <authorList>
            <person name="Koutsovoulos G."/>
            <person name="Danchin GJ E."/>
        </authorList>
    </citation>
    <scope>NUCLEOTIDE SEQUENCE [LARGE SCALE GENOMIC DNA]</scope>
</reference>
<dbReference type="Proteomes" id="UP000580250">
    <property type="component" value="Unassembled WGS sequence"/>
</dbReference>
<protein>
    <submittedName>
        <fullName evidence="1">Uncharacterized protein</fullName>
    </submittedName>
</protein>